<name>A0A1X0SEN9_RHIZD</name>
<dbReference type="Proteomes" id="UP000242381">
    <property type="component" value="Unassembled WGS sequence"/>
</dbReference>
<dbReference type="AlphaFoldDB" id="A0A1X0SEN9"/>
<evidence type="ECO:0000313" key="1">
    <source>
        <dbReference type="EMBL" id="ORE22588.1"/>
    </source>
</evidence>
<proteinExistence type="predicted"/>
<reference evidence="1 2" key="1">
    <citation type="journal article" date="2016" name="Proc. Natl. Acad. Sci. U.S.A.">
        <title>Lipid metabolic changes in an early divergent fungus govern the establishment of a mutualistic symbiosis with endobacteria.</title>
        <authorList>
            <person name="Lastovetsky O.A."/>
            <person name="Gaspar M.L."/>
            <person name="Mondo S.J."/>
            <person name="LaButti K.M."/>
            <person name="Sandor L."/>
            <person name="Grigoriev I.V."/>
            <person name="Henry S.A."/>
            <person name="Pawlowska T.E."/>
        </authorList>
    </citation>
    <scope>NUCLEOTIDE SEQUENCE [LARGE SCALE GENOMIC DNA]</scope>
    <source>
        <strain evidence="1 2">ATCC 11559</strain>
    </source>
</reference>
<evidence type="ECO:0000313" key="2">
    <source>
        <dbReference type="Proteomes" id="UP000242381"/>
    </source>
</evidence>
<gene>
    <name evidence="1" type="ORF">BCV71DRAFT_260105</name>
</gene>
<accession>A0A1X0SEN9</accession>
<organism evidence="1 2">
    <name type="scientific">Rhizopus microsporus</name>
    <dbReference type="NCBI Taxonomy" id="58291"/>
    <lineage>
        <taxon>Eukaryota</taxon>
        <taxon>Fungi</taxon>
        <taxon>Fungi incertae sedis</taxon>
        <taxon>Mucoromycota</taxon>
        <taxon>Mucoromycotina</taxon>
        <taxon>Mucoromycetes</taxon>
        <taxon>Mucorales</taxon>
        <taxon>Mucorineae</taxon>
        <taxon>Rhizopodaceae</taxon>
        <taxon>Rhizopus</taxon>
    </lineage>
</organism>
<dbReference type="EMBL" id="KV921265">
    <property type="protein sequence ID" value="ORE22588.1"/>
    <property type="molecule type" value="Genomic_DNA"/>
</dbReference>
<sequence length="200" mass="22884">MKRKKDNDPPPPKAKRNKGKALIKSEALRYLSATLLLTEPVNKSEYDYMFVFTNDHYTYLKRHLAQLMLLPTRWNDGLVALINEDQQFVKEKELNTSKVFVYPISKADQSTLSRDIMAAVVISQERMFSCKQLALIALSVENKTYVYPQCKEILEFSSINDMIIIFGNLALENILLGTAGKTTLPLKELNNKAAKGFYRK</sequence>
<protein>
    <submittedName>
        <fullName evidence="1">Uncharacterized protein</fullName>
    </submittedName>
</protein>